<proteinExistence type="predicted"/>
<dbReference type="AlphaFoldDB" id="A0A848MDA3"/>
<organism evidence="1 2">
    <name type="scientific">Paenibacillus lemnae</name>
    <dbReference type="NCBI Taxonomy" id="1330551"/>
    <lineage>
        <taxon>Bacteria</taxon>
        <taxon>Bacillati</taxon>
        <taxon>Bacillota</taxon>
        <taxon>Bacilli</taxon>
        <taxon>Bacillales</taxon>
        <taxon>Paenibacillaceae</taxon>
        <taxon>Paenibacillus</taxon>
    </lineage>
</organism>
<dbReference type="Gene3D" id="3.40.50.1240">
    <property type="entry name" value="Phosphoglycerate mutase-like"/>
    <property type="match status" value="1"/>
</dbReference>
<dbReference type="InterPro" id="IPR013078">
    <property type="entry name" value="His_Pase_superF_clade-1"/>
</dbReference>
<dbReference type="GO" id="GO:0005737">
    <property type="term" value="C:cytoplasm"/>
    <property type="evidence" value="ECO:0007669"/>
    <property type="project" value="TreeGrafter"/>
</dbReference>
<evidence type="ECO:0000313" key="2">
    <source>
        <dbReference type="Proteomes" id="UP000565468"/>
    </source>
</evidence>
<dbReference type="Pfam" id="PF00300">
    <property type="entry name" value="His_Phos_1"/>
    <property type="match status" value="1"/>
</dbReference>
<gene>
    <name evidence="1" type="ORF">HII30_20680</name>
</gene>
<dbReference type="GO" id="GO:0016791">
    <property type="term" value="F:phosphatase activity"/>
    <property type="evidence" value="ECO:0007669"/>
    <property type="project" value="TreeGrafter"/>
</dbReference>
<dbReference type="InterPro" id="IPR050275">
    <property type="entry name" value="PGM_Phosphatase"/>
</dbReference>
<dbReference type="SUPFAM" id="SSF53254">
    <property type="entry name" value="Phosphoglycerate mutase-like"/>
    <property type="match status" value="1"/>
</dbReference>
<reference evidence="1 2" key="1">
    <citation type="submission" date="2020-04" db="EMBL/GenBank/DDBJ databases">
        <title>Paenibacillus algicola sp. nov., a novel marine bacterium producing alginate lyase.</title>
        <authorList>
            <person name="Huang H."/>
        </authorList>
    </citation>
    <scope>NUCLEOTIDE SEQUENCE [LARGE SCALE GENOMIC DNA]</scope>
    <source>
        <strain evidence="1 2">L7-75</strain>
    </source>
</reference>
<sequence length="204" mass="22850">MSIHFYLVRHGIKERAAGDVTITPEGVQQAQSTAQHFAPIPVTAVLSSPLRRAQHTAVHIAEAAHVSIRVDSRLRERANWGDLPGQSFQEFVEMWDRCTREPDYIPPVGDSSRQACQRMSSLLTDLAEEYPDGSHIVLVTHGGLITDFLVNSFPESILNEFHIHFVAEQSRLVSECSVTKLIVDNEKYDIDCFASVRHLNAEDS</sequence>
<dbReference type="SMART" id="SM00855">
    <property type="entry name" value="PGAM"/>
    <property type="match status" value="1"/>
</dbReference>
<evidence type="ECO:0000313" key="1">
    <source>
        <dbReference type="EMBL" id="NMO98171.1"/>
    </source>
</evidence>
<name>A0A848MDA3_PAELE</name>
<dbReference type="EMBL" id="JABBPN010000032">
    <property type="protein sequence ID" value="NMO98171.1"/>
    <property type="molecule type" value="Genomic_DNA"/>
</dbReference>
<comment type="caution">
    <text evidence="1">The sequence shown here is derived from an EMBL/GenBank/DDBJ whole genome shotgun (WGS) entry which is preliminary data.</text>
</comment>
<protein>
    <submittedName>
        <fullName evidence="1">Histidine phosphatase family protein</fullName>
    </submittedName>
</protein>
<keyword evidence="2" id="KW-1185">Reference proteome</keyword>
<dbReference type="PANTHER" id="PTHR48100">
    <property type="entry name" value="BROAD-SPECIFICITY PHOSPHATASE YOR283W-RELATED"/>
    <property type="match status" value="1"/>
</dbReference>
<accession>A0A848MDA3</accession>
<dbReference type="RefSeq" id="WP_169506944.1">
    <property type="nucleotide sequence ID" value="NZ_JABBPN010000032.1"/>
</dbReference>
<dbReference type="PANTHER" id="PTHR48100:SF1">
    <property type="entry name" value="HISTIDINE PHOSPHATASE FAMILY PROTEIN-RELATED"/>
    <property type="match status" value="1"/>
</dbReference>
<dbReference type="InterPro" id="IPR029033">
    <property type="entry name" value="His_PPase_superfam"/>
</dbReference>
<dbReference type="Proteomes" id="UP000565468">
    <property type="component" value="Unassembled WGS sequence"/>
</dbReference>
<dbReference type="CDD" id="cd07067">
    <property type="entry name" value="HP_PGM_like"/>
    <property type="match status" value="1"/>
</dbReference>